<dbReference type="InterPro" id="IPR054656">
    <property type="entry name" value="DVU_1557-like"/>
</dbReference>
<dbReference type="Gene3D" id="2.10.110.10">
    <property type="entry name" value="Cysteine Rich Protein"/>
    <property type="match status" value="1"/>
</dbReference>
<organism evidence="2">
    <name type="scientific">bioreactor metagenome</name>
    <dbReference type="NCBI Taxonomy" id="1076179"/>
    <lineage>
        <taxon>unclassified sequences</taxon>
        <taxon>metagenomes</taxon>
        <taxon>ecological metagenomes</taxon>
    </lineage>
</organism>
<sequence>MDSDLYCSLCNLKLEPKQVEFSYMGTVFHHTFLCCPKCGQVLIPEDIARGRMALVEQELEDK</sequence>
<accession>A0A645D205</accession>
<dbReference type="EMBL" id="VSSQ01032140">
    <property type="protein sequence ID" value="MPM83314.1"/>
    <property type="molecule type" value="Genomic_DNA"/>
</dbReference>
<name>A0A645D205_9ZZZZ</name>
<comment type="caution">
    <text evidence="2">The sequence shown here is derived from an EMBL/GenBank/DDBJ whole genome shotgun (WGS) entry which is preliminary data.</text>
</comment>
<feature type="domain" description="DUF7479" evidence="1">
    <location>
        <begin position="4"/>
        <end position="62"/>
    </location>
</feature>
<reference evidence="2" key="1">
    <citation type="submission" date="2019-08" db="EMBL/GenBank/DDBJ databases">
        <authorList>
            <person name="Kucharzyk K."/>
            <person name="Murdoch R.W."/>
            <person name="Higgins S."/>
            <person name="Loffler F."/>
        </authorList>
    </citation>
    <scope>NUCLEOTIDE SEQUENCE</scope>
</reference>
<protein>
    <recommendedName>
        <fullName evidence="1">DUF7479 domain-containing protein</fullName>
    </recommendedName>
</protein>
<dbReference type="Pfam" id="PF24292">
    <property type="entry name" value="DUF7479"/>
    <property type="match status" value="1"/>
</dbReference>
<gene>
    <name evidence="2" type="ORF">SDC9_130378</name>
</gene>
<dbReference type="NCBIfam" id="NF045645">
    <property type="entry name" value="DVU_1557_fam"/>
    <property type="match status" value="1"/>
</dbReference>
<evidence type="ECO:0000259" key="1">
    <source>
        <dbReference type="Pfam" id="PF24292"/>
    </source>
</evidence>
<evidence type="ECO:0000313" key="2">
    <source>
        <dbReference type="EMBL" id="MPM83314.1"/>
    </source>
</evidence>
<dbReference type="InterPro" id="IPR055902">
    <property type="entry name" value="DUF7479"/>
</dbReference>
<dbReference type="AlphaFoldDB" id="A0A645D205"/>
<proteinExistence type="predicted"/>
<dbReference type="GO" id="GO:0046872">
    <property type="term" value="F:metal ion binding"/>
    <property type="evidence" value="ECO:0007669"/>
    <property type="project" value="UniProtKB-KW"/>
</dbReference>